<keyword evidence="1" id="KW-1133">Transmembrane helix</keyword>
<keyword evidence="1" id="KW-0472">Membrane</keyword>
<protein>
    <submittedName>
        <fullName evidence="2">Uncharacterized protein</fullName>
    </submittedName>
</protein>
<dbReference type="EMBL" id="VSDO01000006">
    <property type="protein sequence ID" value="TYA09935.1"/>
    <property type="molecule type" value="Genomic_DNA"/>
</dbReference>
<evidence type="ECO:0000313" key="2">
    <source>
        <dbReference type="EMBL" id="TYA09935.1"/>
    </source>
</evidence>
<dbReference type="OrthoDB" id="2636547at2"/>
<evidence type="ECO:0000256" key="1">
    <source>
        <dbReference type="SAM" id="Phobius"/>
    </source>
</evidence>
<name>A0A5D0CKL9_9BACL</name>
<accession>A0A5D0CKL9</accession>
<reference evidence="2 3" key="1">
    <citation type="submission" date="2019-08" db="EMBL/GenBank/DDBJ databases">
        <title>Genome sequencing of Paenibacillus faecis DSM 23593(T).</title>
        <authorList>
            <person name="Kook J.-K."/>
            <person name="Park S.-N."/>
            <person name="Lim Y.K."/>
        </authorList>
    </citation>
    <scope>NUCLEOTIDE SEQUENCE [LARGE SCALE GENOMIC DNA]</scope>
    <source>
        <strain evidence="2 3">DSM 23593</strain>
    </source>
</reference>
<organism evidence="2 3">
    <name type="scientific">Paenibacillus faecis</name>
    <dbReference type="NCBI Taxonomy" id="862114"/>
    <lineage>
        <taxon>Bacteria</taxon>
        <taxon>Bacillati</taxon>
        <taxon>Bacillota</taxon>
        <taxon>Bacilli</taxon>
        <taxon>Bacillales</taxon>
        <taxon>Paenibacillaceae</taxon>
        <taxon>Paenibacillus</taxon>
    </lineage>
</organism>
<proteinExistence type="predicted"/>
<feature type="transmembrane region" description="Helical" evidence="1">
    <location>
        <begin position="37"/>
        <end position="56"/>
    </location>
</feature>
<gene>
    <name evidence="2" type="ORF">FRY98_25305</name>
</gene>
<keyword evidence="1" id="KW-0812">Transmembrane</keyword>
<keyword evidence="3" id="KW-1185">Reference proteome</keyword>
<dbReference type="AlphaFoldDB" id="A0A5D0CKL9"/>
<evidence type="ECO:0000313" key="3">
    <source>
        <dbReference type="Proteomes" id="UP000325218"/>
    </source>
</evidence>
<sequence>MKAATADGEFRVYVMEASAVRDFILIEFGLGTLFYKAWLLLMHNAFLAGTGSWLTTEMVKRVYKRLI</sequence>
<comment type="caution">
    <text evidence="2">The sequence shown here is derived from an EMBL/GenBank/DDBJ whole genome shotgun (WGS) entry which is preliminary data.</text>
</comment>
<dbReference type="Proteomes" id="UP000325218">
    <property type="component" value="Unassembled WGS sequence"/>
</dbReference>